<feature type="transmembrane region" description="Helical" evidence="1">
    <location>
        <begin position="75"/>
        <end position="94"/>
    </location>
</feature>
<dbReference type="Proteomes" id="UP000182344">
    <property type="component" value="Unassembled WGS sequence"/>
</dbReference>
<dbReference type="STRING" id="1805376.AUK05_00935"/>
<keyword evidence="1" id="KW-0812">Transmembrane</keyword>
<reference evidence="2 3" key="1">
    <citation type="journal article" date="2016" name="Environ. Microbiol.">
        <title>Genomic resolution of a cold subsurface aquifer community provides metabolic insights for novel microbes adapted to high CO concentrations.</title>
        <authorList>
            <person name="Probst A.J."/>
            <person name="Castelle C.J."/>
            <person name="Singh A."/>
            <person name="Brown C.T."/>
            <person name="Anantharaman K."/>
            <person name="Sharon I."/>
            <person name="Hug L.A."/>
            <person name="Burstein D."/>
            <person name="Emerson J.B."/>
            <person name="Thomas B.C."/>
            <person name="Banfield J.F."/>
        </authorList>
    </citation>
    <scope>NUCLEOTIDE SEQUENCE [LARGE SCALE GENOMIC DNA]</scope>
    <source>
        <strain evidence="2">CG2_30_35_20</strain>
    </source>
</reference>
<evidence type="ECO:0000256" key="1">
    <source>
        <dbReference type="SAM" id="Phobius"/>
    </source>
</evidence>
<keyword evidence="1" id="KW-1133">Transmembrane helix</keyword>
<dbReference type="EMBL" id="MNZO01000014">
    <property type="protein sequence ID" value="OIP87592.1"/>
    <property type="molecule type" value="Genomic_DNA"/>
</dbReference>
<gene>
    <name evidence="2" type="ORF">AUK05_00935</name>
</gene>
<dbReference type="AlphaFoldDB" id="A0A1J5I8P5"/>
<feature type="transmembrane region" description="Helical" evidence="1">
    <location>
        <begin position="7"/>
        <end position="25"/>
    </location>
</feature>
<proteinExistence type="predicted"/>
<comment type="caution">
    <text evidence="2">The sequence shown here is derived from an EMBL/GenBank/DDBJ whole genome shotgun (WGS) entry which is preliminary data.</text>
</comment>
<protein>
    <submittedName>
        <fullName evidence="2">Uncharacterized protein</fullName>
    </submittedName>
</protein>
<sequence>MNKIVSIFIYPITVFIVYLSVWTILPKASNSFLSTHLGACEYCPLGSFCDCPYYMFLGQEISGGVFLFLSLLVKYVLPIFIGLLFAFLINIYVFRQKKIKTKSSITQEFVLLDSSSIEYNKLCSKT</sequence>
<organism evidence="2 3">
    <name type="scientific">Candidatus Shapirobacteria bacterium CG2_30_35_20</name>
    <dbReference type="NCBI Taxonomy" id="1805376"/>
    <lineage>
        <taxon>Bacteria</taxon>
        <taxon>Candidatus Shapironibacteriota</taxon>
    </lineage>
</organism>
<evidence type="ECO:0000313" key="3">
    <source>
        <dbReference type="Proteomes" id="UP000182344"/>
    </source>
</evidence>
<name>A0A1J5I8P5_9BACT</name>
<keyword evidence="1" id="KW-0472">Membrane</keyword>
<accession>A0A1J5I8P5</accession>
<evidence type="ECO:0000313" key="2">
    <source>
        <dbReference type="EMBL" id="OIP87592.1"/>
    </source>
</evidence>